<sequence>MHKTQFNEGTLTFDKNEIRFEIPCTRINIHSLDEVERLKSFPYGFPINLMELEDDSRTFIMHFQPEVNCIPINKFKSIATEKQKLNFSKNVLHLASYLKENNDINTVLETSNIFVHKDGDIKLLYRGIKILMPAIGFNEEPLETQIKRLILFMFSAAKFDELRLNGLNIANNTSIEGWHDFVRKILISNTLESLNKIIDEEFMKFEQEPEVKKSKFNIPFLKGKTIDDETKEEMKERKTKEKQLQKEQREKEKQIKKEENEKRILTVKSKGEEPEGKENKQKKSREKYIKFNFKPIALSIGAVLIVCLGVVLFSNTTFFAKATSTNGTPKEMTKEDIESHVLKGLKYSSIQQYDDAIKEFEKVPYKKLDMEAKKSLLFAYLMTNNFQKALDKDTDFDESIVSYLLAKDRAKELRDLESKSDVIIFEQAVSRNDRTAILKNYKKVKMNGRREGVVANAFVGEEKFKEAFDFAQEHNNKELMKNIKKAEKEYYEKKEMNPDEKKIKVESLQKEIDEMK</sequence>
<feature type="region of interest" description="Disordered" evidence="1">
    <location>
        <begin position="229"/>
        <end position="257"/>
    </location>
</feature>
<dbReference type="EMBL" id="VXCE01000044">
    <property type="protein sequence ID" value="KAA8473039.1"/>
    <property type="molecule type" value="Genomic_DNA"/>
</dbReference>
<dbReference type="RefSeq" id="WP_153623577.1">
    <property type="nucleotide sequence ID" value="NZ_CP064082.1"/>
</dbReference>
<protein>
    <submittedName>
        <fullName evidence="3">Uncharacterized protein</fullName>
    </submittedName>
</protein>
<evidence type="ECO:0000313" key="4">
    <source>
        <dbReference type="Proteomes" id="UP000325411"/>
    </source>
</evidence>
<gene>
    <name evidence="3" type="ORF">FYW06_28065</name>
</gene>
<proteinExistence type="predicted"/>
<reference evidence="3 4" key="1">
    <citation type="submission" date="2019-09" db="EMBL/GenBank/DDBJ databases">
        <authorList>
            <person name="Geng P."/>
            <person name="Wan X."/>
            <person name="Zhou G."/>
            <person name="Yuan Z."/>
            <person name="Hu X."/>
        </authorList>
    </citation>
    <scope>NUCLEOTIDE SEQUENCE [LARGE SCALE GENOMIC DNA]</scope>
    <source>
        <strain evidence="3 4">EFR-4</strain>
    </source>
</reference>
<evidence type="ECO:0000313" key="3">
    <source>
        <dbReference type="EMBL" id="KAA8473039.1"/>
    </source>
</evidence>
<accession>A0A5M9GHB0</accession>
<organism evidence="3 4">
    <name type="scientific">Bacillus paranthracis</name>
    <dbReference type="NCBI Taxonomy" id="2026186"/>
    <lineage>
        <taxon>Bacteria</taxon>
        <taxon>Bacillati</taxon>
        <taxon>Bacillota</taxon>
        <taxon>Bacilli</taxon>
        <taxon>Bacillales</taxon>
        <taxon>Bacillaceae</taxon>
        <taxon>Bacillus</taxon>
        <taxon>Bacillus cereus group</taxon>
    </lineage>
</organism>
<evidence type="ECO:0000256" key="1">
    <source>
        <dbReference type="SAM" id="MobiDB-lite"/>
    </source>
</evidence>
<dbReference type="InterPro" id="IPR018778">
    <property type="entry name" value="T7SS_EssB"/>
</dbReference>
<dbReference type="Proteomes" id="UP000325411">
    <property type="component" value="Unassembled WGS sequence"/>
</dbReference>
<dbReference type="Pfam" id="PF10140">
    <property type="entry name" value="YukC"/>
    <property type="match status" value="1"/>
</dbReference>
<name>A0A5M9GHB0_9BACI</name>
<comment type="caution">
    <text evidence="3">The sequence shown here is derived from an EMBL/GenBank/DDBJ whole genome shotgun (WGS) entry which is preliminary data.</text>
</comment>
<dbReference type="AlphaFoldDB" id="A0A5M9GHB0"/>
<evidence type="ECO:0000256" key="2">
    <source>
        <dbReference type="SAM" id="Phobius"/>
    </source>
</evidence>
<keyword evidence="2" id="KW-1133">Transmembrane helix</keyword>
<feature type="transmembrane region" description="Helical" evidence="2">
    <location>
        <begin position="291"/>
        <end position="313"/>
    </location>
</feature>
<keyword evidence="2" id="KW-0472">Membrane</keyword>
<dbReference type="Gene3D" id="1.10.510.10">
    <property type="entry name" value="Transferase(Phosphotransferase) domain 1"/>
    <property type="match status" value="1"/>
</dbReference>
<keyword evidence="2" id="KW-0812">Transmembrane</keyword>